<dbReference type="Proteomes" id="UP001193670">
    <property type="component" value="Unassembled WGS sequence"/>
</dbReference>
<dbReference type="EMBL" id="CYXM01000009">
    <property type="protein sequence ID" value="CUN11950.1"/>
    <property type="molecule type" value="Genomic_DNA"/>
</dbReference>
<evidence type="ECO:0000313" key="11">
    <source>
        <dbReference type="Proteomes" id="UP000095673"/>
    </source>
</evidence>
<reference evidence="12 13" key="2">
    <citation type="submission" date="2018-08" db="EMBL/GenBank/DDBJ databases">
        <title>A genome reference for cultivated species of the human gut microbiota.</title>
        <authorList>
            <person name="Zou Y."/>
            <person name="Xue W."/>
            <person name="Luo G."/>
        </authorList>
    </citation>
    <scope>NUCLEOTIDE SEQUENCE [LARGE SCALE GENOMIC DNA]</scope>
    <source>
        <strain evidence="9 13">AM26-2LB</strain>
        <strain evidence="8 14">AM47-6BH</strain>
        <strain evidence="7 12">TM10-3</strain>
    </source>
</reference>
<dbReference type="EMBL" id="CYYW01000018">
    <property type="protein sequence ID" value="CUO47068.1"/>
    <property type="molecule type" value="Genomic_DNA"/>
</dbReference>
<evidence type="ECO:0000313" key="9">
    <source>
        <dbReference type="EMBL" id="RHE97600.1"/>
    </source>
</evidence>
<name>A0A174MTX9_9FIRM</name>
<evidence type="ECO:0000313" key="3">
    <source>
        <dbReference type="EMBL" id="CUO47068.1"/>
    </source>
</evidence>
<keyword evidence="1" id="KW-0732">Signal</keyword>
<evidence type="ECO:0000313" key="10">
    <source>
        <dbReference type="Proteomes" id="UP000095384"/>
    </source>
</evidence>
<evidence type="ECO:0000256" key="1">
    <source>
        <dbReference type="SAM" id="SignalP"/>
    </source>
</evidence>
<proteinExistence type="predicted"/>
<protein>
    <recommendedName>
        <fullName evidence="15">WxL domain-containing protein</fullName>
    </recommendedName>
</protein>
<accession>A0A174MTX9</accession>
<reference evidence="6" key="3">
    <citation type="journal article" date="2020" name="Cell Host Microbe">
        <title>Functional and Genomic Variation between Human-Derived Isolates of Lachnospiraceae Reveals Inter- and Intra-Species Diversity.</title>
        <authorList>
            <person name="Sorbara M.T."/>
            <person name="Littmann E.R."/>
            <person name="Fontana E."/>
            <person name="Moody T.U."/>
            <person name="Kohout C.E."/>
            <person name="Gjonbalaj M."/>
            <person name="Eaton V."/>
            <person name="Seok R."/>
            <person name="Leiner I.M."/>
            <person name="Pamer E.G."/>
        </authorList>
    </citation>
    <scope>NUCLEOTIDE SEQUENCE</scope>
    <source>
        <strain evidence="6">MSK.17.79</strain>
    </source>
</reference>
<evidence type="ECO:0000313" key="4">
    <source>
        <dbReference type="EMBL" id="CUP39914.1"/>
    </source>
</evidence>
<evidence type="ECO:0000313" key="13">
    <source>
        <dbReference type="Proteomes" id="UP000283501"/>
    </source>
</evidence>
<gene>
    <name evidence="9" type="ORF">DW703_17385</name>
    <name evidence="8" type="ORF">DW967_02185</name>
    <name evidence="7" type="ORF">DXD95_01485</name>
    <name evidence="3" type="ORF">ERS852417_02375</name>
    <name evidence="4" type="ORF">ERS852497_02754</name>
    <name evidence="2" type="ORF">ERS852580_02071</name>
    <name evidence="6" type="ORF">G4319_09505</name>
    <name evidence="5" type="ORF">LK487_12405</name>
</gene>
<evidence type="ECO:0000313" key="5">
    <source>
        <dbReference type="EMBL" id="MCC2747819.1"/>
    </source>
</evidence>
<evidence type="ECO:0008006" key="15">
    <source>
        <dbReference type="Google" id="ProtNLM"/>
    </source>
</evidence>
<organism evidence="4">
    <name type="scientific">Agathobacter rectalis</name>
    <dbReference type="NCBI Taxonomy" id="39491"/>
    <lineage>
        <taxon>Bacteria</taxon>
        <taxon>Bacillati</taxon>
        <taxon>Bacillota</taxon>
        <taxon>Clostridia</taxon>
        <taxon>Lachnospirales</taxon>
        <taxon>Lachnospiraceae</taxon>
        <taxon>Agathobacter</taxon>
    </lineage>
</organism>
<sequence>MMKKHFKKLVNLALTAVMVMGMSTTTFAKESNNISNDTVTKTNNIIYSPEFPDAYIVTETSPAPNNYSLNNESKQLDTITATVFVEETLATDKNEDIYVSNSRLLSKDEVENIGIDNFSNINTMSTSRAAKRTYGKLTLTFSGSQSISGKSVSCKLNGNANWDFGAFTSSEKNPAIGKDFMGITWSGLFTTNSSSCSATDLTGKVTYPTMVDSIANGGRVWSFEESLFEDHFANYNKNINATINIKKNTMTGNGNTAEAVLKYIHTYQKTTGSVSMNVGSDSVSAGFTLSNVKNQWSLVCNITGIYY</sequence>
<dbReference type="EMBL" id="JAJFBX010000020">
    <property type="protein sequence ID" value="MCC2747819.1"/>
    <property type="molecule type" value="Genomic_DNA"/>
</dbReference>
<dbReference type="Proteomes" id="UP000095384">
    <property type="component" value="Unassembled WGS sequence"/>
</dbReference>
<dbReference type="Proteomes" id="UP000095602">
    <property type="component" value="Unassembled WGS sequence"/>
</dbReference>
<feature type="chain" id="PRO_5014252130" description="WxL domain-containing protein" evidence="1">
    <location>
        <begin position="29"/>
        <end position="307"/>
    </location>
</feature>
<evidence type="ECO:0000313" key="12">
    <source>
        <dbReference type="Proteomes" id="UP000260642"/>
    </source>
</evidence>
<dbReference type="Proteomes" id="UP000283501">
    <property type="component" value="Unassembled WGS sequence"/>
</dbReference>
<dbReference type="EMBL" id="QSES01000003">
    <property type="protein sequence ID" value="RGZ95158.1"/>
    <property type="molecule type" value="Genomic_DNA"/>
</dbReference>
<evidence type="ECO:0000313" key="14">
    <source>
        <dbReference type="Proteomes" id="UP000283721"/>
    </source>
</evidence>
<dbReference type="EMBL" id="JAAILW010000016">
    <property type="protein sequence ID" value="NSC27572.1"/>
    <property type="molecule type" value="Genomic_DNA"/>
</dbReference>
<dbReference type="EMBL" id="QSKY01000064">
    <property type="protein sequence ID" value="RHE97600.1"/>
    <property type="molecule type" value="Genomic_DNA"/>
</dbReference>
<dbReference type="EMBL" id="QSOB01000002">
    <property type="protein sequence ID" value="RGI70368.1"/>
    <property type="molecule type" value="Genomic_DNA"/>
</dbReference>
<reference evidence="6" key="4">
    <citation type="submission" date="2020-02" db="EMBL/GenBank/DDBJ databases">
        <authorList>
            <person name="Littmann E."/>
            <person name="Sorbara M."/>
        </authorList>
    </citation>
    <scope>NUCLEOTIDE SEQUENCE</scope>
    <source>
        <strain evidence="6">MSK.17.79</strain>
    </source>
</reference>
<dbReference type="RefSeq" id="WP_022292461.1">
    <property type="nucleotide sequence ID" value="NZ_CP143947.1"/>
</dbReference>
<reference evidence="5" key="5">
    <citation type="submission" date="2021-10" db="EMBL/GenBank/DDBJ databases">
        <title>Collection of gut derived symbiotic bacterial strains cultured from healthy donors.</title>
        <authorList>
            <person name="Lin H."/>
            <person name="Littmann E."/>
            <person name="Claire K."/>
            <person name="Pamer E."/>
        </authorList>
    </citation>
    <scope>NUCLEOTIDE SEQUENCE</scope>
    <source>
        <strain evidence="5">MSK.22.92</strain>
    </source>
</reference>
<evidence type="ECO:0000313" key="8">
    <source>
        <dbReference type="EMBL" id="RGZ95158.1"/>
    </source>
</evidence>
<dbReference type="Proteomes" id="UP001197847">
    <property type="component" value="Unassembled WGS sequence"/>
</dbReference>
<reference evidence="10 11" key="1">
    <citation type="submission" date="2015-09" db="EMBL/GenBank/DDBJ databases">
        <authorList>
            <consortium name="Pathogen Informatics"/>
        </authorList>
    </citation>
    <scope>NUCLEOTIDE SEQUENCE [LARGE SCALE GENOMIC DNA]</scope>
    <source>
        <strain evidence="3 10">2789STDY5608860</strain>
        <strain evidence="4">2789STDY5834884</strain>
        <strain evidence="2 11">2789STDY5834968</strain>
    </source>
</reference>
<dbReference type="Proteomes" id="UP000283721">
    <property type="component" value="Unassembled WGS sequence"/>
</dbReference>
<dbReference type="EMBL" id="CZAJ01000041">
    <property type="protein sequence ID" value="CUP39914.1"/>
    <property type="molecule type" value="Genomic_DNA"/>
</dbReference>
<evidence type="ECO:0000313" key="2">
    <source>
        <dbReference type="EMBL" id="CUN11950.1"/>
    </source>
</evidence>
<evidence type="ECO:0000313" key="6">
    <source>
        <dbReference type="EMBL" id="NSC27572.1"/>
    </source>
</evidence>
<dbReference type="AlphaFoldDB" id="A0A174MTX9"/>
<dbReference type="OrthoDB" id="2083804at2"/>
<dbReference type="Proteomes" id="UP000095673">
    <property type="component" value="Unassembled WGS sequence"/>
</dbReference>
<evidence type="ECO:0000313" key="7">
    <source>
        <dbReference type="EMBL" id="RGI70368.1"/>
    </source>
</evidence>
<dbReference type="Proteomes" id="UP000260642">
    <property type="component" value="Unassembled WGS sequence"/>
</dbReference>
<feature type="signal peptide" evidence="1">
    <location>
        <begin position="1"/>
        <end position="28"/>
    </location>
</feature>